<dbReference type="InterPro" id="IPR016181">
    <property type="entry name" value="Acyl_CoA_acyltransferase"/>
</dbReference>
<evidence type="ECO:0000313" key="5">
    <source>
        <dbReference type="Proteomes" id="UP000653156"/>
    </source>
</evidence>
<keyword evidence="5" id="KW-1185">Reference proteome</keyword>
<organism evidence="4 5">
    <name type="scientific">Paralysiella testudinis</name>
    <dbReference type="NCBI Taxonomy" id="2809020"/>
    <lineage>
        <taxon>Bacteria</taxon>
        <taxon>Pseudomonadati</taxon>
        <taxon>Pseudomonadota</taxon>
        <taxon>Betaproteobacteria</taxon>
        <taxon>Neisseriales</taxon>
        <taxon>Neisseriaceae</taxon>
        <taxon>Paralysiella</taxon>
    </lineage>
</organism>
<dbReference type="KEGG" id="ptes:JQU52_04090"/>
<dbReference type="Gene3D" id="3.40.630.30">
    <property type="match status" value="1"/>
</dbReference>
<dbReference type="SUPFAM" id="SSF55729">
    <property type="entry name" value="Acyl-CoA N-acyltransferases (Nat)"/>
    <property type="match status" value="1"/>
</dbReference>
<keyword evidence="1" id="KW-0808">Transferase</keyword>
<keyword evidence="2" id="KW-0012">Acyltransferase</keyword>
<dbReference type="PROSITE" id="PS51186">
    <property type="entry name" value="GNAT"/>
    <property type="match status" value="1"/>
</dbReference>
<dbReference type="RefSeq" id="WP_230339865.1">
    <property type="nucleotide sequence ID" value="NZ_CP069798.1"/>
</dbReference>
<dbReference type="InterPro" id="IPR000182">
    <property type="entry name" value="GNAT_dom"/>
</dbReference>
<proteinExistence type="predicted"/>
<evidence type="ECO:0000256" key="1">
    <source>
        <dbReference type="ARBA" id="ARBA00022679"/>
    </source>
</evidence>
<evidence type="ECO:0000259" key="3">
    <source>
        <dbReference type="PROSITE" id="PS51186"/>
    </source>
</evidence>
<sequence>MHTLIYTSIDSADALQQHAGLMEAVFPLHQSLRPHFQDFDAYLTQMQRVLADHARLLVVQYTDHQAIGLALYRMHHNTYQHKLFFLEDLVVDENQRGRHLGSQILLQCEHIARSNGCHYLSLDSGTFRTRAHKFYYSHDYVADCFHFSKKL</sequence>
<dbReference type="AlphaFoldDB" id="A0A892ZI23"/>
<evidence type="ECO:0000256" key="2">
    <source>
        <dbReference type="ARBA" id="ARBA00023315"/>
    </source>
</evidence>
<reference evidence="4" key="1">
    <citation type="submission" date="2021-02" db="EMBL/GenBank/DDBJ databases">
        <title>Neisseriaceae sp. 26B isolated from the cloaca of a Common Toad-headed Turtle (Mesoclemmys nasuta).</title>
        <authorList>
            <person name="Spergser J."/>
            <person name="Busse H.-J."/>
        </authorList>
    </citation>
    <scope>NUCLEOTIDE SEQUENCE</scope>
    <source>
        <strain evidence="4">26B</strain>
    </source>
</reference>
<dbReference type="CDD" id="cd04301">
    <property type="entry name" value="NAT_SF"/>
    <property type="match status" value="1"/>
</dbReference>
<evidence type="ECO:0000313" key="4">
    <source>
        <dbReference type="EMBL" id="QRQ82582.1"/>
    </source>
</evidence>
<feature type="domain" description="N-acetyltransferase" evidence="3">
    <location>
        <begin position="7"/>
        <end position="151"/>
    </location>
</feature>
<dbReference type="EMBL" id="CP069798">
    <property type="protein sequence ID" value="QRQ82582.1"/>
    <property type="molecule type" value="Genomic_DNA"/>
</dbReference>
<gene>
    <name evidence="4" type="ORF">JQU52_04090</name>
</gene>
<dbReference type="GO" id="GO:0016747">
    <property type="term" value="F:acyltransferase activity, transferring groups other than amino-acyl groups"/>
    <property type="evidence" value="ECO:0007669"/>
    <property type="project" value="InterPro"/>
</dbReference>
<dbReference type="InterPro" id="IPR050832">
    <property type="entry name" value="Bact_Acetyltransf"/>
</dbReference>
<dbReference type="PANTHER" id="PTHR43877">
    <property type="entry name" value="AMINOALKYLPHOSPHONATE N-ACETYLTRANSFERASE-RELATED-RELATED"/>
    <property type="match status" value="1"/>
</dbReference>
<protein>
    <submittedName>
        <fullName evidence="4">GNAT family N-acetyltransferase</fullName>
    </submittedName>
</protein>
<dbReference type="Pfam" id="PF00583">
    <property type="entry name" value="Acetyltransf_1"/>
    <property type="match status" value="1"/>
</dbReference>
<name>A0A892ZI23_9NEIS</name>
<dbReference type="Proteomes" id="UP000653156">
    <property type="component" value="Chromosome"/>
</dbReference>
<accession>A0A892ZI23</accession>